<dbReference type="InterPro" id="IPR013766">
    <property type="entry name" value="Thioredoxin_domain"/>
</dbReference>
<dbReference type="PROSITE" id="PS51352">
    <property type="entry name" value="THIOREDOXIN_2"/>
    <property type="match status" value="1"/>
</dbReference>
<keyword evidence="2" id="KW-0201">Cytochrome c-type biogenesis</keyword>
<dbReference type="GO" id="GO:0017004">
    <property type="term" value="P:cytochrome complex assembly"/>
    <property type="evidence" value="ECO:0007669"/>
    <property type="project" value="UniProtKB-KW"/>
</dbReference>
<gene>
    <name evidence="6" type="ORF">MC378_13805</name>
</gene>
<dbReference type="InterPro" id="IPR036249">
    <property type="entry name" value="Thioredoxin-like_sf"/>
</dbReference>
<dbReference type="PANTHER" id="PTHR42852">
    <property type="entry name" value="THIOL:DISULFIDE INTERCHANGE PROTEIN DSBE"/>
    <property type="match status" value="1"/>
</dbReference>
<dbReference type="RefSeq" id="WP_242179358.1">
    <property type="nucleotide sequence ID" value="NZ_JAKQYM010000012.1"/>
</dbReference>
<feature type="domain" description="Thioredoxin" evidence="5">
    <location>
        <begin position="307"/>
        <end position="451"/>
    </location>
</feature>
<accession>A0A9X2AL63</accession>
<dbReference type="CDD" id="cd02966">
    <property type="entry name" value="TlpA_like_family"/>
    <property type="match status" value="1"/>
</dbReference>
<proteinExistence type="predicted"/>
<dbReference type="Pfam" id="PF13905">
    <property type="entry name" value="Thioredoxin_8"/>
    <property type="match status" value="1"/>
</dbReference>
<keyword evidence="4" id="KW-0676">Redox-active center</keyword>
<protein>
    <submittedName>
        <fullName evidence="6">TlpA family protein disulfide reductase</fullName>
    </submittedName>
</protein>
<evidence type="ECO:0000259" key="5">
    <source>
        <dbReference type="PROSITE" id="PS51352"/>
    </source>
</evidence>
<reference evidence="6" key="1">
    <citation type="submission" date="2022-02" db="EMBL/GenBank/DDBJ databases">
        <title>Polaribacter sp. MSW13, isolated from seawater.</title>
        <authorList>
            <person name="Kristyanto S."/>
            <person name="Jung J."/>
            <person name="Jeon C.O."/>
        </authorList>
    </citation>
    <scope>NUCLEOTIDE SEQUENCE</scope>
    <source>
        <strain evidence="6">MSW13</strain>
    </source>
</reference>
<dbReference type="InterPro" id="IPR012336">
    <property type="entry name" value="Thioredoxin-like_fold"/>
</dbReference>
<dbReference type="Gene3D" id="3.40.30.10">
    <property type="entry name" value="Glutaredoxin"/>
    <property type="match status" value="1"/>
</dbReference>
<organism evidence="6 7">
    <name type="scientific">Polaribacter marinus</name>
    <dbReference type="NCBI Taxonomy" id="2916838"/>
    <lineage>
        <taxon>Bacteria</taxon>
        <taxon>Pseudomonadati</taxon>
        <taxon>Bacteroidota</taxon>
        <taxon>Flavobacteriia</taxon>
        <taxon>Flavobacteriales</taxon>
        <taxon>Flavobacteriaceae</taxon>
    </lineage>
</organism>
<dbReference type="GO" id="GO:0030313">
    <property type="term" value="C:cell envelope"/>
    <property type="evidence" value="ECO:0007669"/>
    <property type="project" value="UniProtKB-SubCell"/>
</dbReference>
<keyword evidence="7" id="KW-1185">Reference proteome</keyword>
<evidence type="ECO:0000256" key="4">
    <source>
        <dbReference type="ARBA" id="ARBA00023284"/>
    </source>
</evidence>
<evidence type="ECO:0000256" key="1">
    <source>
        <dbReference type="ARBA" id="ARBA00004196"/>
    </source>
</evidence>
<evidence type="ECO:0000313" key="7">
    <source>
        <dbReference type="Proteomes" id="UP001139369"/>
    </source>
</evidence>
<comment type="subcellular location">
    <subcellularLocation>
        <location evidence="1">Cell envelope</location>
    </subcellularLocation>
</comment>
<comment type="caution">
    <text evidence="6">The sequence shown here is derived from an EMBL/GenBank/DDBJ whole genome shotgun (WGS) entry which is preliminary data.</text>
</comment>
<evidence type="ECO:0000256" key="2">
    <source>
        <dbReference type="ARBA" id="ARBA00022748"/>
    </source>
</evidence>
<dbReference type="InterPro" id="IPR050553">
    <property type="entry name" value="Thioredoxin_ResA/DsbE_sf"/>
</dbReference>
<dbReference type="Proteomes" id="UP001139369">
    <property type="component" value="Unassembled WGS sequence"/>
</dbReference>
<name>A0A9X2AL63_9FLAO</name>
<evidence type="ECO:0000313" key="6">
    <source>
        <dbReference type="EMBL" id="MCI2230248.1"/>
    </source>
</evidence>
<dbReference type="SUPFAM" id="SSF52833">
    <property type="entry name" value="Thioredoxin-like"/>
    <property type="match status" value="1"/>
</dbReference>
<dbReference type="AlphaFoldDB" id="A0A9X2AL63"/>
<dbReference type="EMBL" id="JAKQYM010000012">
    <property type="protein sequence ID" value="MCI2230248.1"/>
    <property type="molecule type" value="Genomic_DNA"/>
</dbReference>
<evidence type="ECO:0000256" key="3">
    <source>
        <dbReference type="ARBA" id="ARBA00023157"/>
    </source>
</evidence>
<keyword evidence="3" id="KW-1015">Disulfide bond</keyword>
<sequence length="451" mass="52571">MKLKYLLILIPFFLFHSCKEENRGINVSLNSGNKNDTIYVSELITENKIIQLNKKKQRQNIHLNNSTVAEIYDKNKDNSYLTILVKNKDLNISIKPNSSITTNDKSDSLLNFLWKSNLSFISQNSSFIFLTKNIDSIPILFEKFRKQRANKITKSKKQITSDIADILYFQNDARIYSFLFYLGRVVKNLDPNNSYFDFIKKIPKANKTLKSLPDIYLYKYEVEYLRKNKSIESITAFLRYIEKKTNNNDLADFLKANYIKALIDMPSYWEKHEKLFNTEILAQTLASEKNNLYYNLIEQPISSFYASQNGEIAYLFQAEDLFGDYFNLENSIGKVVFIDVWATWCGPCINHRPKVLEFVKKYKDNDDIEILLVSVDASKDKWLSFLNKENQTLGKNLFIKKGMRTDFGNNYNIKSIPRYILIGKDGKIINSNINEPSLAVENEIENALKQK</sequence>
<dbReference type="PANTHER" id="PTHR42852:SF6">
    <property type="entry name" value="THIOL:DISULFIDE INTERCHANGE PROTEIN DSBE"/>
    <property type="match status" value="1"/>
</dbReference>